<dbReference type="Proteomes" id="UP000077266">
    <property type="component" value="Unassembled WGS sequence"/>
</dbReference>
<dbReference type="OrthoDB" id="3139566at2759"/>
<evidence type="ECO:0000313" key="1">
    <source>
        <dbReference type="EMBL" id="KZW00638.1"/>
    </source>
</evidence>
<dbReference type="AlphaFoldDB" id="A0A165NEN5"/>
<evidence type="ECO:0008006" key="3">
    <source>
        <dbReference type="Google" id="ProtNLM"/>
    </source>
</evidence>
<dbReference type="EMBL" id="KV425899">
    <property type="protein sequence ID" value="KZW00638.1"/>
    <property type="molecule type" value="Genomic_DNA"/>
</dbReference>
<dbReference type="InParanoid" id="A0A165NEN5"/>
<evidence type="ECO:0000313" key="2">
    <source>
        <dbReference type="Proteomes" id="UP000077266"/>
    </source>
</evidence>
<keyword evidence="2" id="KW-1185">Reference proteome</keyword>
<organism evidence="1 2">
    <name type="scientific">Exidia glandulosa HHB12029</name>
    <dbReference type="NCBI Taxonomy" id="1314781"/>
    <lineage>
        <taxon>Eukaryota</taxon>
        <taxon>Fungi</taxon>
        <taxon>Dikarya</taxon>
        <taxon>Basidiomycota</taxon>
        <taxon>Agaricomycotina</taxon>
        <taxon>Agaricomycetes</taxon>
        <taxon>Auriculariales</taxon>
        <taxon>Exidiaceae</taxon>
        <taxon>Exidia</taxon>
    </lineage>
</organism>
<accession>A0A165NEN5</accession>
<name>A0A165NEN5_EXIGL</name>
<reference evidence="1 2" key="1">
    <citation type="journal article" date="2016" name="Mol. Biol. Evol.">
        <title>Comparative Genomics of Early-Diverging Mushroom-Forming Fungi Provides Insights into the Origins of Lignocellulose Decay Capabilities.</title>
        <authorList>
            <person name="Nagy L.G."/>
            <person name="Riley R."/>
            <person name="Tritt A."/>
            <person name="Adam C."/>
            <person name="Daum C."/>
            <person name="Floudas D."/>
            <person name="Sun H."/>
            <person name="Yadav J.S."/>
            <person name="Pangilinan J."/>
            <person name="Larsson K.H."/>
            <person name="Matsuura K."/>
            <person name="Barry K."/>
            <person name="Labutti K."/>
            <person name="Kuo R."/>
            <person name="Ohm R.A."/>
            <person name="Bhattacharya S.S."/>
            <person name="Shirouzu T."/>
            <person name="Yoshinaga Y."/>
            <person name="Martin F.M."/>
            <person name="Grigoriev I.V."/>
            <person name="Hibbett D.S."/>
        </authorList>
    </citation>
    <scope>NUCLEOTIDE SEQUENCE [LARGE SCALE GENOMIC DNA]</scope>
    <source>
        <strain evidence="1 2">HHB12029</strain>
    </source>
</reference>
<sequence length="585" mass="66194">MSTAKSQLRAHLPTVAQVVGDLRAIADRLQDLATILDAASSDVQSARITLDIARQLRLVNQQRVAVPMLDKARGMAKSDKKLKEELDTEYTAQNQELIIQRQLRMTWSRLPASALRRVCELGPRDLVLVVSRVCSTWRKQALTCNSLWREVVVTTKDHSPHHKAAAYTKRSGSHGLRVVDLDMSFDFNNPPKHPKRVSARNEQKSTLQCILHAIDKETKQGVVHNLDYFRFFTKFQWHGLDICYILRFLIRPYIQPVKIRIESADYTTNLADLAFRLFPLLPAFNPRLVEVEAKGRPKIRYRFAPAEGPLGARITELKACQVSRDIGGGWGDENSNIKFLVHGLYAAATSRTEYVSPFREGAPDLTYEACAPGQGDLAAHRAEAIPRGWTTVDQYDRSDPVTGPRISLPNLHTLVVGAKDLGFLTRLDAPRLEKLGVGTPPWLGWKRLRDAREGDEAHVKLMTALRNFGGSLKTLDLRNIHLKAYPFMGAVLHELCPHLEHLNLGLEDEFRAGIIAYITAKRDSDVGTRRLKSIDVSGLRWTVDERQFLKENVDELQRPTAEDRQGEWELDMDIDTYCAYLDNDE</sequence>
<protein>
    <recommendedName>
        <fullName evidence="3">F-box domain-containing protein</fullName>
    </recommendedName>
</protein>
<gene>
    <name evidence="1" type="ORF">EXIGLDRAFT_830536</name>
</gene>
<proteinExistence type="predicted"/>